<dbReference type="InterPro" id="IPR018490">
    <property type="entry name" value="cNMP-bd_dom_sf"/>
</dbReference>
<sequence>MDTSLLFFAFALVLALACFIPSLSGKLRLPYTVVLSSVGCLIGLVARSGWFNHVPVVGEILSALYTMHISSEMLLTVFLPILLFESSMAMNLRKVMNDFGPIMVMAILAVFLTTAFVGAILSLFSTYGLIVCLLLGSIVATTDPVAVLGIFKEVGAPRRLITLLEGESLLNDAAALAMFSVLIATLGMGVDHLSLFSISKHFLYSFLMGALFGSVMGLATCWAFKVIRGFPAAEITLTLCAAYVTYIVGEDYFGVSGVVATVLCGLVVGNQGRTSISPQTYNQLKETWGQYGFFANSFIFLLAAMMIPQLVLGMTWADVGYTIILYIAVMLARAITVFGVLPLMHKLGLANKISSTYKTVISWGGLRGALSLALALSVTEHFGIPSEVKHFLTGATTLFVLSTLFINGLTLRPLIKYFRLSELSPLEVQLRDQALIVALDDSGSRTKEIAKTLELDDQTQAVVAQKFKDSIQKMREQTDFSSLDKEDQIAIGLGILSKREENHFMEMFSGQVIQPKVAQILVNDAERLSDAIVSGGRRGYVKALRNDLRYTFAYRVAWWLQTHFRIKYFLSLILALRLVRLLGKHGVIMALIQYCEKDLKVLLGEEIAMAVSRIQQARLQAVDDAVMALELTYPEYVRNMRVHFLGRVARSMEKQSYKEMVDQSIVTPEIYTELISDADKRWEDLVDIPPLDVSLSTKELMVNVPFFEGLDEQGMKEVRKMLKPVFAMPNQMIFTRSKYMGSLYFIASGAVSMTLADDTKAELGTGQMFGEMILLRRQDVYVNVRSLSYTRLLTLTRRELRQLMKKYPTIKEKVDEVLEERLYALQVWEKYKKHEEIE</sequence>
<feature type="domain" description="Cyclic nucleotide-binding" evidence="11">
    <location>
        <begin position="706"/>
        <end position="821"/>
    </location>
</feature>
<dbReference type="AlphaFoldDB" id="A0A077DES0"/>
<dbReference type="Pfam" id="PF00027">
    <property type="entry name" value="cNMP_binding"/>
    <property type="match status" value="1"/>
</dbReference>
<dbReference type="RefSeq" id="WP_038501271.1">
    <property type="nucleotide sequence ID" value="NZ_AFWK01000097.1"/>
</dbReference>
<dbReference type="InterPro" id="IPR018422">
    <property type="entry name" value="Cation/H_exchanger_CPA1"/>
</dbReference>
<dbReference type="PANTHER" id="PTHR10110:SF86">
    <property type="entry name" value="SODIUM_HYDROGEN EXCHANGER 7"/>
    <property type="match status" value="1"/>
</dbReference>
<dbReference type="GO" id="GO:0098719">
    <property type="term" value="P:sodium ion import across plasma membrane"/>
    <property type="evidence" value="ECO:0007669"/>
    <property type="project" value="TreeGrafter"/>
</dbReference>
<dbReference type="OrthoDB" id="9809206at2"/>
<keyword evidence="9" id="KW-0739">Sodium transport</keyword>
<dbReference type="Gene3D" id="6.10.140.1330">
    <property type="match status" value="1"/>
</dbReference>
<evidence type="ECO:0000256" key="3">
    <source>
        <dbReference type="ARBA" id="ARBA00022475"/>
    </source>
</evidence>
<evidence type="ECO:0000256" key="6">
    <source>
        <dbReference type="ARBA" id="ARBA00023053"/>
    </source>
</evidence>
<gene>
    <name evidence="12" type="ORF">IX83_08495</name>
</gene>
<dbReference type="InterPro" id="IPR014710">
    <property type="entry name" value="RmlC-like_jellyroll"/>
</dbReference>
<dbReference type="STRING" id="1072685.IX83_08495"/>
<evidence type="ECO:0000256" key="9">
    <source>
        <dbReference type="ARBA" id="ARBA00023201"/>
    </source>
</evidence>
<evidence type="ECO:0000256" key="1">
    <source>
        <dbReference type="ARBA" id="ARBA00004651"/>
    </source>
</evidence>
<evidence type="ECO:0000256" key="10">
    <source>
        <dbReference type="SAM" id="Phobius"/>
    </source>
</evidence>
<organism evidence="12 13">
    <name type="scientific">Basilea psittacipulmonis DSM 24701</name>
    <dbReference type="NCBI Taxonomy" id="1072685"/>
    <lineage>
        <taxon>Bacteria</taxon>
        <taxon>Pseudomonadati</taxon>
        <taxon>Pseudomonadota</taxon>
        <taxon>Betaproteobacteria</taxon>
        <taxon>Burkholderiales</taxon>
        <taxon>Alcaligenaceae</taxon>
        <taxon>Basilea</taxon>
    </lineage>
</organism>
<reference evidence="12 13" key="1">
    <citation type="journal article" date="2014" name="BMC Genomics">
        <title>A genomic perspective on a new bacterial genus and species from the Alcaligenaceae family, Basilea psittacipulmonis.</title>
        <authorList>
            <person name="Whiteson K.L."/>
            <person name="Hernandez D."/>
            <person name="Lazarevic V."/>
            <person name="Gaia N."/>
            <person name="Farinelli L."/>
            <person name="Francois P."/>
            <person name="Pilo P."/>
            <person name="Frey J."/>
            <person name="Schrenzel J."/>
        </authorList>
    </citation>
    <scope>NUCLEOTIDE SEQUENCE [LARGE SCALE GENOMIC DNA]</scope>
    <source>
        <strain evidence="12 13">DSM 24701</strain>
    </source>
</reference>
<dbReference type="SUPFAM" id="SSF51206">
    <property type="entry name" value="cAMP-binding domain-like"/>
    <property type="match status" value="1"/>
</dbReference>
<feature type="transmembrane region" description="Helical" evidence="10">
    <location>
        <begin position="202"/>
        <end position="222"/>
    </location>
</feature>
<dbReference type="GO" id="GO:0051453">
    <property type="term" value="P:regulation of intracellular pH"/>
    <property type="evidence" value="ECO:0007669"/>
    <property type="project" value="TreeGrafter"/>
</dbReference>
<dbReference type="CDD" id="cd00038">
    <property type="entry name" value="CAP_ED"/>
    <property type="match status" value="1"/>
</dbReference>
<evidence type="ECO:0000313" key="12">
    <source>
        <dbReference type="EMBL" id="AIL33335.1"/>
    </source>
</evidence>
<feature type="transmembrane region" description="Helical" evidence="10">
    <location>
        <begin position="31"/>
        <end position="51"/>
    </location>
</feature>
<evidence type="ECO:0000256" key="7">
    <source>
        <dbReference type="ARBA" id="ARBA00023065"/>
    </source>
</evidence>
<feature type="transmembrane region" description="Helical" evidence="10">
    <location>
        <begin position="6"/>
        <end position="24"/>
    </location>
</feature>
<feature type="transmembrane region" description="Helical" evidence="10">
    <location>
        <begin position="169"/>
        <end position="190"/>
    </location>
</feature>
<accession>A0A077DES0</accession>
<dbReference type="Pfam" id="PF00999">
    <property type="entry name" value="Na_H_Exchanger"/>
    <property type="match status" value="1"/>
</dbReference>
<feature type="transmembrane region" description="Helical" evidence="10">
    <location>
        <begin position="323"/>
        <end position="344"/>
    </location>
</feature>
<keyword evidence="8 10" id="KW-0472">Membrane</keyword>
<dbReference type="eggNOG" id="COG0025">
    <property type="taxonomic scope" value="Bacteria"/>
</dbReference>
<protein>
    <recommendedName>
        <fullName evidence="11">Cyclic nucleotide-binding domain-containing protein</fullName>
    </recommendedName>
</protein>
<dbReference type="PANTHER" id="PTHR10110">
    <property type="entry name" value="SODIUM/HYDROGEN EXCHANGER"/>
    <property type="match status" value="1"/>
</dbReference>
<evidence type="ECO:0000259" key="11">
    <source>
        <dbReference type="PROSITE" id="PS50042"/>
    </source>
</evidence>
<keyword evidence="6" id="KW-0915">Sodium</keyword>
<dbReference type="InterPro" id="IPR006153">
    <property type="entry name" value="Cation/H_exchanger_TM"/>
</dbReference>
<evidence type="ECO:0000256" key="2">
    <source>
        <dbReference type="ARBA" id="ARBA00022448"/>
    </source>
</evidence>
<feature type="transmembrane region" description="Helical" evidence="10">
    <location>
        <begin position="291"/>
        <end position="311"/>
    </location>
</feature>
<dbReference type="Proteomes" id="UP000028945">
    <property type="component" value="Chromosome"/>
</dbReference>
<dbReference type="SMART" id="SM00100">
    <property type="entry name" value="cNMP"/>
    <property type="match status" value="1"/>
</dbReference>
<dbReference type="HOGENOM" id="CLU_005912_8_0_4"/>
<dbReference type="KEGG" id="bpsi:IX83_08495"/>
<evidence type="ECO:0000256" key="4">
    <source>
        <dbReference type="ARBA" id="ARBA00022692"/>
    </source>
</evidence>
<dbReference type="GO" id="GO:0005886">
    <property type="term" value="C:plasma membrane"/>
    <property type="evidence" value="ECO:0007669"/>
    <property type="project" value="UniProtKB-SubCell"/>
</dbReference>
<comment type="subcellular location">
    <subcellularLocation>
        <location evidence="1">Cell membrane</location>
        <topology evidence="1">Multi-pass membrane protein</topology>
    </subcellularLocation>
</comment>
<keyword evidence="4 10" id="KW-0812">Transmembrane</keyword>
<feature type="transmembrane region" description="Helical" evidence="10">
    <location>
        <begin position="390"/>
        <end position="411"/>
    </location>
</feature>
<feature type="transmembrane region" description="Helical" evidence="10">
    <location>
        <begin position="96"/>
        <end position="121"/>
    </location>
</feature>
<dbReference type="InterPro" id="IPR000595">
    <property type="entry name" value="cNMP-bd_dom"/>
</dbReference>
<keyword evidence="5 10" id="KW-1133">Transmembrane helix</keyword>
<proteinExistence type="predicted"/>
<dbReference type="GO" id="GO:0015385">
    <property type="term" value="F:sodium:proton antiporter activity"/>
    <property type="evidence" value="ECO:0007669"/>
    <property type="project" value="InterPro"/>
</dbReference>
<feature type="transmembrane region" description="Helical" evidence="10">
    <location>
        <begin position="127"/>
        <end position="148"/>
    </location>
</feature>
<keyword evidence="7" id="KW-0406">Ion transport</keyword>
<keyword evidence="13" id="KW-1185">Reference proteome</keyword>
<feature type="transmembrane region" description="Helical" evidence="10">
    <location>
        <begin position="63"/>
        <end position="84"/>
    </location>
</feature>
<evidence type="ECO:0000256" key="5">
    <source>
        <dbReference type="ARBA" id="ARBA00022989"/>
    </source>
</evidence>
<dbReference type="EMBL" id="CP009238">
    <property type="protein sequence ID" value="AIL33335.1"/>
    <property type="molecule type" value="Genomic_DNA"/>
</dbReference>
<feature type="transmembrane region" description="Helical" evidence="10">
    <location>
        <begin position="252"/>
        <end position="270"/>
    </location>
</feature>
<evidence type="ECO:0000256" key="8">
    <source>
        <dbReference type="ARBA" id="ARBA00023136"/>
    </source>
</evidence>
<dbReference type="eggNOG" id="COG0664">
    <property type="taxonomic scope" value="Bacteria"/>
</dbReference>
<dbReference type="PROSITE" id="PS50042">
    <property type="entry name" value="CNMP_BINDING_3"/>
    <property type="match status" value="1"/>
</dbReference>
<keyword evidence="3" id="KW-1003">Cell membrane</keyword>
<name>A0A077DES0_9BURK</name>
<keyword evidence="2" id="KW-0813">Transport</keyword>
<dbReference type="GO" id="GO:0015386">
    <property type="term" value="F:potassium:proton antiporter activity"/>
    <property type="evidence" value="ECO:0007669"/>
    <property type="project" value="TreeGrafter"/>
</dbReference>
<evidence type="ECO:0000313" key="13">
    <source>
        <dbReference type="Proteomes" id="UP000028945"/>
    </source>
</evidence>
<dbReference type="Gene3D" id="2.60.120.10">
    <property type="entry name" value="Jelly Rolls"/>
    <property type="match status" value="1"/>
</dbReference>